<evidence type="ECO:0000256" key="2">
    <source>
        <dbReference type="ARBA" id="ARBA00011881"/>
    </source>
</evidence>
<comment type="similarity">
    <text evidence="9">Belongs to the argininosuccinate synthase family. Type 1 subfamily.</text>
</comment>
<dbReference type="OrthoDB" id="9801641at2"/>
<dbReference type="InterPro" id="IPR018223">
    <property type="entry name" value="Arginosuc_synth_CS"/>
</dbReference>
<evidence type="ECO:0000313" key="13">
    <source>
        <dbReference type="Proteomes" id="UP000192602"/>
    </source>
</evidence>
<dbReference type="InterPro" id="IPR023434">
    <property type="entry name" value="Arginosuc_synth_type_1_subfam"/>
</dbReference>
<keyword evidence="8 9" id="KW-0067">ATP-binding</keyword>
<keyword evidence="6 9" id="KW-0028">Amino-acid biosynthesis</keyword>
<keyword evidence="9" id="KW-0963">Cytoplasm</keyword>
<protein>
    <recommendedName>
        <fullName evidence="3 9">Argininosuccinate synthase</fullName>
        <ecNumber evidence="3 9">6.3.4.5</ecNumber>
    </recommendedName>
    <alternativeName>
        <fullName evidence="9">Citrulline--aspartate ligase</fullName>
    </alternativeName>
</protein>
<evidence type="ECO:0000259" key="10">
    <source>
        <dbReference type="Pfam" id="PF00764"/>
    </source>
</evidence>
<dbReference type="STRING" id="1069081.SAMN05660197_1461"/>
<feature type="binding site" evidence="9">
    <location>
        <position position="121"/>
    </location>
    <ligand>
        <name>ATP</name>
        <dbReference type="ChEBI" id="CHEBI:30616"/>
    </ligand>
</feature>
<evidence type="ECO:0000256" key="6">
    <source>
        <dbReference type="ARBA" id="ARBA00022605"/>
    </source>
</evidence>
<feature type="binding site" evidence="9">
    <location>
        <position position="127"/>
    </location>
    <ligand>
        <name>L-citrulline</name>
        <dbReference type="ChEBI" id="CHEBI:57743"/>
    </ligand>
</feature>
<keyword evidence="5 9" id="KW-0436">Ligase</keyword>
<dbReference type="Gene3D" id="3.90.1260.10">
    <property type="entry name" value="Argininosuccinate synthetase, chain A, domain 2"/>
    <property type="match status" value="1"/>
</dbReference>
<dbReference type="SUPFAM" id="SSF69864">
    <property type="entry name" value="Argininosuccinate synthetase, C-terminal domain"/>
    <property type="match status" value="1"/>
</dbReference>
<feature type="binding site" evidence="9">
    <location>
        <position position="278"/>
    </location>
    <ligand>
        <name>L-citrulline</name>
        <dbReference type="ChEBI" id="CHEBI:57743"/>
    </ligand>
</feature>
<dbReference type="AlphaFoldDB" id="A0A1W1WUD6"/>
<evidence type="ECO:0000256" key="9">
    <source>
        <dbReference type="HAMAP-Rule" id="MF_00005"/>
    </source>
</evidence>
<dbReference type="PANTHER" id="PTHR11587">
    <property type="entry name" value="ARGININOSUCCINATE SYNTHASE"/>
    <property type="match status" value="1"/>
</dbReference>
<sequence>MGKKVNKVVLAYSGGLDTSVILKWLQETYQCEVVTFTADIGQGEEVEPARQKALQLGIKPENIFIEDLKEEFVRDYVFPMFRANAIYEGEYLLGTSIARPLIAKRQIEIAQKVGADGVAHGATGKGNDQVRFEIAYLALNPDITVIAPWREWELNSREKLLKFAESHGIPIEKHGKKSPYSMDANLLHISYEGGILEDPWNEPEEDMWRWTNSIEEAPNEPEYITIDFEKGDPVAINGEPLSPAKLLEALNEYGKRHGIGRIDIVENRFVGMKSRGCYETPGGTILLKAHRAIESITLDREEAHEKDKLMPKYAELIYNGFWFSPEREMMQAAIDKTQENVNGTVRLKLFKGNVFVVGRKSPNSLFAPEFSTFEEDQVYNQKDAEGFIKLNALRFIIEGHVRRKK</sequence>
<dbReference type="FunFam" id="3.40.50.620:FF:000019">
    <property type="entry name" value="Argininosuccinate synthase"/>
    <property type="match status" value="1"/>
</dbReference>
<dbReference type="GO" id="GO:0000053">
    <property type="term" value="P:argininosuccinate metabolic process"/>
    <property type="evidence" value="ECO:0007669"/>
    <property type="project" value="TreeGrafter"/>
</dbReference>
<dbReference type="InterPro" id="IPR001518">
    <property type="entry name" value="Arginosuc_synth"/>
</dbReference>
<feature type="domain" description="Arginosuccinate synthase C-terminal" evidence="11">
    <location>
        <begin position="180"/>
        <end position="395"/>
    </location>
</feature>
<feature type="binding site" evidence="9">
    <location>
        <position position="190"/>
    </location>
    <ligand>
        <name>L-citrulline</name>
        <dbReference type="ChEBI" id="CHEBI:57743"/>
    </ligand>
</feature>
<gene>
    <name evidence="9" type="primary">argG</name>
    <name evidence="12" type="ORF">SAMN05660197_1461</name>
</gene>
<reference evidence="13" key="1">
    <citation type="submission" date="2017-04" db="EMBL/GenBank/DDBJ databases">
        <authorList>
            <person name="Varghese N."/>
            <person name="Submissions S."/>
        </authorList>
    </citation>
    <scope>NUCLEOTIDE SEQUENCE [LARGE SCALE GENOMIC DNA]</scope>
    <source>
        <strain evidence="13">DSM 16512</strain>
    </source>
</reference>
<feature type="binding site" evidence="9">
    <location>
        <position position="127"/>
    </location>
    <ligand>
        <name>L-aspartate</name>
        <dbReference type="ChEBI" id="CHEBI:29991"/>
    </ligand>
</feature>
<dbReference type="GO" id="GO:0000050">
    <property type="term" value="P:urea cycle"/>
    <property type="evidence" value="ECO:0007669"/>
    <property type="project" value="TreeGrafter"/>
</dbReference>
<dbReference type="EMBL" id="FWWZ01000001">
    <property type="protein sequence ID" value="SMC09640.1"/>
    <property type="molecule type" value="Genomic_DNA"/>
</dbReference>
<proteinExistence type="inferred from homology"/>
<dbReference type="NCBIfam" id="TIGR00032">
    <property type="entry name" value="argG"/>
    <property type="match status" value="1"/>
</dbReference>
<comment type="catalytic activity">
    <reaction evidence="9">
        <text>L-citrulline + L-aspartate + ATP = 2-(N(omega)-L-arginino)succinate + AMP + diphosphate + H(+)</text>
        <dbReference type="Rhea" id="RHEA:10932"/>
        <dbReference type="ChEBI" id="CHEBI:15378"/>
        <dbReference type="ChEBI" id="CHEBI:29991"/>
        <dbReference type="ChEBI" id="CHEBI:30616"/>
        <dbReference type="ChEBI" id="CHEBI:33019"/>
        <dbReference type="ChEBI" id="CHEBI:57472"/>
        <dbReference type="ChEBI" id="CHEBI:57743"/>
        <dbReference type="ChEBI" id="CHEBI:456215"/>
        <dbReference type="EC" id="6.3.4.5"/>
    </reaction>
</comment>
<evidence type="ECO:0000256" key="4">
    <source>
        <dbReference type="ARBA" id="ARBA00022571"/>
    </source>
</evidence>
<feature type="binding site" evidence="9">
    <location>
        <position position="131"/>
    </location>
    <ligand>
        <name>L-citrulline</name>
        <dbReference type="ChEBI" id="CHEBI:57743"/>
    </ligand>
</feature>
<evidence type="ECO:0000256" key="8">
    <source>
        <dbReference type="ARBA" id="ARBA00022840"/>
    </source>
</evidence>
<keyword evidence="13" id="KW-1185">Reference proteome</keyword>
<dbReference type="InterPro" id="IPR048267">
    <property type="entry name" value="Arginosuc_syn_N"/>
</dbReference>
<dbReference type="Pfam" id="PF00764">
    <property type="entry name" value="Arginosuc_synth"/>
    <property type="match status" value="1"/>
</dbReference>
<dbReference type="InterPro" id="IPR014729">
    <property type="entry name" value="Rossmann-like_a/b/a_fold"/>
</dbReference>
<feature type="binding site" evidence="9">
    <location>
        <position position="123"/>
    </location>
    <ligand>
        <name>L-aspartate</name>
        <dbReference type="ChEBI" id="CHEBI:29991"/>
    </ligand>
</feature>
<dbReference type="PROSITE" id="PS00565">
    <property type="entry name" value="ARGININOSUCCIN_SYN_2"/>
    <property type="match status" value="1"/>
</dbReference>
<dbReference type="Pfam" id="PF20979">
    <property type="entry name" value="Arginosuc_syn_C"/>
    <property type="match status" value="1"/>
</dbReference>
<keyword evidence="4 9" id="KW-0055">Arginine biosynthesis</keyword>
<dbReference type="GO" id="GO:0005524">
    <property type="term" value="F:ATP binding"/>
    <property type="evidence" value="ECO:0007669"/>
    <property type="project" value="UniProtKB-UniRule"/>
</dbReference>
<feature type="binding site" evidence="9">
    <location>
        <position position="96"/>
    </location>
    <ligand>
        <name>L-citrulline</name>
        <dbReference type="ChEBI" id="CHEBI:57743"/>
    </ligand>
</feature>
<evidence type="ECO:0000256" key="3">
    <source>
        <dbReference type="ARBA" id="ARBA00012286"/>
    </source>
</evidence>
<keyword evidence="7 9" id="KW-0547">Nucleotide-binding</keyword>
<dbReference type="EC" id="6.3.4.5" evidence="3 9"/>
<feature type="binding site" evidence="9">
    <location>
        <position position="181"/>
    </location>
    <ligand>
        <name>L-citrulline</name>
        <dbReference type="ChEBI" id="CHEBI:57743"/>
    </ligand>
</feature>
<dbReference type="GO" id="GO:0005737">
    <property type="term" value="C:cytoplasm"/>
    <property type="evidence" value="ECO:0007669"/>
    <property type="project" value="UniProtKB-SubCell"/>
</dbReference>
<evidence type="ECO:0000259" key="11">
    <source>
        <dbReference type="Pfam" id="PF20979"/>
    </source>
</evidence>
<feature type="binding site" evidence="9">
    <location>
        <position position="266"/>
    </location>
    <ligand>
        <name>L-citrulline</name>
        <dbReference type="ChEBI" id="CHEBI:57743"/>
    </ligand>
</feature>
<feature type="binding site" evidence="9">
    <location>
        <position position="38"/>
    </location>
    <ligand>
        <name>ATP</name>
        <dbReference type="ChEBI" id="CHEBI:30616"/>
    </ligand>
</feature>
<dbReference type="Proteomes" id="UP000192602">
    <property type="component" value="Unassembled WGS sequence"/>
</dbReference>
<feature type="binding site" evidence="9">
    <location>
        <position position="91"/>
    </location>
    <ligand>
        <name>L-citrulline</name>
        <dbReference type="ChEBI" id="CHEBI:57743"/>
    </ligand>
</feature>
<dbReference type="SUPFAM" id="SSF52402">
    <property type="entry name" value="Adenine nucleotide alpha hydrolases-like"/>
    <property type="match status" value="1"/>
</dbReference>
<dbReference type="Gene3D" id="1.20.5.470">
    <property type="entry name" value="Single helix bin"/>
    <property type="match status" value="1"/>
</dbReference>
<dbReference type="HAMAP" id="MF_00005">
    <property type="entry name" value="Arg_succ_synth_type1"/>
    <property type="match status" value="1"/>
</dbReference>
<dbReference type="GO" id="GO:0004055">
    <property type="term" value="F:argininosuccinate synthase activity"/>
    <property type="evidence" value="ECO:0007669"/>
    <property type="project" value="UniProtKB-UniRule"/>
</dbReference>
<dbReference type="InterPro" id="IPR024074">
    <property type="entry name" value="AS_cat/multimer_dom_body"/>
</dbReference>
<feature type="binding site" evidence="9">
    <location>
        <begin position="11"/>
        <end position="19"/>
    </location>
    <ligand>
        <name>ATP</name>
        <dbReference type="ChEBI" id="CHEBI:30616"/>
    </ligand>
</feature>
<dbReference type="PANTHER" id="PTHR11587:SF2">
    <property type="entry name" value="ARGININOSUCCINATE SYNTHASE"/>
    <property type="match status" value="1"/>
</dbReference>
<dbReference type="FunFam" id="3.90.1260.10:FF:000007">
    <property type="entry name" value="Argininosuccinate synthase"/>
    <property type="match status" value="1"/>
</dbReference>
<evidence type="ECO:0000313" key="12">
    <source>
        <dbReference type="EMBL" id="SMC09640.1"/>
    </source>
</evidence>
<organism evidence="12 13">
    <name type="scientific">Nitratiruptor tergarcus DSM 16512</name>
    <dbReference type="NCBI Taxonomy" id="1069081"/>
    <lineage>
        <taxon>Bacteria</taxon>
        <taxon>Pseudomonadati</taxon>
        <taxon>Campylobacterota</taxon>
        <taxon>Epsilonproteobacteria</taxon>
        <taxon>Nautiliales</taxon>
        <taxon>Nitratiruptoraceae</taxon>
        <taxon>Nitratiruptor</taxon>
    </lineage>
</organism>
<feature type="domain" description="Arginosuccinate synthase-like N-terminal" evidence="10">
    <location>
        <begin position="7"/>
        <end position="170"/>
    </location>
</feature>
<comment type="subcellular location">
    <subcellularLocation>
        <location evidence="9">Cytoplasm</location>
    </subcellularLocation>
</comment>
<dbReference type="InterPro" id="IPR048268">
    <property type="entry name" value="Arginosuc_syn_C"/>
</dbReference>
<dbReference type="Gene3D" id="3.40.50.620">
    <property type="entry name" value="HUPs"/>
    <property type="match status" value="1"/>
</dbReference>
<dbReference type="CDD" id="cd01999">
    <property type="entry name" value="ASS"/>
    <property type="match status" value="1"/>
</dbReference>
<dbReference type="GO" id="GO:0006526">
    <property type="term" value="P:L-arginine biosynthetic process"/>
    <property type="evidence" value="ECO:0007669"/>
    <property type="project" value="UniProtKB-UniRule"/>
</dbReference>
<evidence type="ECO:0000256" key="1">
    <source>
        <dbReference type="ARBA" id="ARBA00004967"/>
    </source>
</evidence>
<name>A0A1W1WUD6_9BACT</name>
<feature type="binding site" evidence="9">
    <location>
        <position position="128"/>
    </location>
    <ligand>
        <name>L-aspartate</name>
        <dbReference type="ChEBI" id="CHEBI:29991"/>
    </ligand>
</feature>
<comment type="subunit">
    <text evidence="2 9">Homotetramer.</text>
</comment>
<evidence type="ECO:0000256" key="7">
    <source>
        <dbReference type="ARBA" id="ARBA00022741"/>
    </source>
</evidence>
<evidence type="ECO:0000256" key="5">
    <source>
        <dbReference type="ARBA" id="ARBA00022598"/>
    </source>
</evidence>
<dbReference type="PROSITE" id="PS00564">
    <property type="entry name" value="ARGININOSUCCIN_SYN_1"/>
    <property type="match status" value="1"/>
</dbReference>
<accession>A0A1W1WUD6</accession>
<dbReference type="RefSeq" id="WP_084275856.1">
    <property type="nucleotide sequence ID" value="NZ_AP026671.1"/>
</dbReference>
<dbReference type="NCBIfam" id="NF001770">
    <property type="entry name" value="PRK00509.1"/>
    <property type="match status" value="1"/>
</dbReference>
<comment type="pathway">
    <text evidence="1 9">Amino-acid biosynthesis; L-arginine biosynthesis; L-arginine from L-ornithine and carbamoyl phosphate: step 2/3.</text>
</comment>
<dbReference type="UniPathway" id="UPA00068">
    <property type="reaction ID" value="UER00113"/>
</dbReference>